<dbReference type="AlphaFoldDB" id="A0A7E4V184"/>
<dbReference type="InterPro" id="IPR017452">
    <property type="entry name" value="GPCR_Rhodpsn_7TM"/>
</dbReference>
<dbReference type="GO" id="GO:0042277">
    <property type="term" value="F:peptide binding"/>
    <property type="evidence" value="ECO:0007669"/>
    <property type="project" value="TreeGrafter"/>
</dbReference>
<keyword evidence="2" id="KW-1003">Cell membrane</keyword>
<keyword evidence="5 9" id="KW-0297">G-protein coupled receptor</keyword>
<dbReference type="Proteomes" id="UP000492821">
    <property type="component" value="Unassembled WGS sequence"/>
</dbReference>
<dbReference type="GO" id="GO:0004930">
    <property type="term" value="F:G protein-coupled receptor activity"/>
    <property type="evidence" value="ECO:0007669"/>
    <property type="project" value="UniProtKB-KW"/>
</dbReference>
<protein>
    <submittedName>
        <fullName evidence="14">G_PROTEIN_RECEP_F1_2 domain-containing protein</fullName>
    </submittedName>
</protein>
<keyword evidence="13" id="KW-1185">Reference proteome</keyword>
<comment type="subcellular location">
    <subcellularLocation>
        <location evidence="1">Cell membrane</location>
        <topology evidence="1">Multi-pass membrane protein</topology>
    </subcellularLocation>
</comment>
<feature type="transmembrane region" description="Helical" evidence="11">
    <location>
        <begin position="143"/>
        <end position="165"/>
    </location>
</feature>
<dbReference type="PROSITE" id="PS00237">
    <property type="entry name" value="G_PROTEIN_RECEP_F1_1"/>
    <property type="match status" value="1"/>
</dbReference>
<dbReference type="Pfam" id="PF00001">
    <property type="entry name" value="7tm_1"/>
    <property type="match status" value="1"/>
</dbReference>
<name>A0A7E4V184_PANRE</name>
<dbReference type="SUPFAM" id="SSF81321">
    <property type="entry name" value="Family A G protein-coupled receptor-like"/>
    <property type="match status" value="1"/>
</dbReference>
<reference evidence="13" key="1">
    <citation type="journal article" date="2013" name="Genetics">
        <title>The draft genome and transcriptome of Panagrellus redivivus are shaped by the harsh demands of a free-living lifestyle.</title>
        <authorList>
            <person name="Srinivasan J."/>
            <person name="Dillman A.R."/>
            <person name="Macchietto M.G."/>
            <person name="Heikkinen L."/>
            <person name="Lakso M."/>
            <person name="Fracchia K.M."/>
            <person name="Antoshechkin I."/>
            <person name="Mortazavi A."/>
            <person name="Wong G."/>
            <person name="Sternberg P.W."/>
        </authorList>
    </citation>
    <scope>NUCLEOTIDE SEQUENCE [LARGE SCALE GENOMIC DNA]</scope>
    <source>
        <strain evidence="13">MT8872</strain>
    </source>
</reference>
<sequence length="492" mass="54673">MNDTSTKYLQRQTPPTISPMTSDSNFSRTTPSWQLQTTTATVNSVVNSTARYFHNNATTATTMFSSTAKTEEVQSSLPEAPPGIALKEPDTAVFTVASIYLVCFVVGICGNASTLTVIFGLGTPQSNRRKSSVPSMSSTGDCFRIYVAALCIVDTLVLLSLPWAIVDSLIGFWIFGTTACKIHHLFGSVGRIASTFLITAMSIDRYLSVAYPQNFGTRSARTTTCVVISLFCLAFAVLLPLLIFAQARSLIIYQGNHTTAGYLTVRVFKCVDGMPTNLLFWFTGSTFFVGYVFPMFVIALFNTCLLLQIRKHQQKLSMRSIIPMKRVTTYIVTIAVFYFACWTPYWVSVVYVSYVDLFESRELRELTNASERTMLILYCAHIFPYVNTAVNWYLYGRLESNLSRTPHSTVCMPAGSTSRNGICPGSSTNNLNARNVNNSRLPLPASSSATDIQHLLAQPQADTIATNEERYLKNDEFWATELDNRSMRKITS</sequence>
<dbReference type="InterPro" id="IPR000276">
    <property type="entry name" value="GPCR_Rhodpsn"/>
</dbReference>
<evidence type="ECO:0000256" key="3">
    <source>
        <dbReference type="ARBA" id="ARBA00022692"/>
    </source>
</evidence>
<keyword evidence="7 9" id="KW-0675">Receptor</keyword>
<dbReference type="GO" id="GO:0005886">
    <property type="term" value="C:plasma membrane"/>
    <property type="evidence" value="ECO:0007669"/>
    <property type="project" value="UniProtKB-SubCell"/>
</dbReference>
<feature type="transmembrane region" description="Helical" evidence="11">
    <location>
        <begin position="374"/>
        <end position="394"/>
    </location>
</feature>
<feature type="transmembrane region" description="Helical" evidence="11">
    <location>
        <begin position="99"/>
        <end position="122"/>
    </location>
</feature>
<evidence type="ECO:0000256" key="1">
    <source>
        <dbReference type="ARBA" id="ARBA00004651"/>
    </source>
</evidence>
<proteinExistence type="inferred from homology"/>
<keyword evidence="6 11" id="KW-0472">Membrane</keyword>
<comment type="similarity">
    <text evidence="9">Belongs to the G-protein coupled receptor 1 family.</text>
</comment>
<evidence type="ECO:0000256" key="7">
    <source>
        <dbReference type="ARBA" id="ARBA00023170"/>
    </source>
</evidence>
<feature type="region of interest" description="Disordered" evidence="10">
    <location>
        <begin position="1"/>
        <end position="30"/>
    </location>
</feature>
<dbReference type="PANTHER" id="PTHR24229:SF82">
    <property type="entry name" value="G-PROTEIN COUPLED RECEPTORS FAMILY 1 PROFILE DOMAIN-CONTAINING PROTEIN"/>
    <property type="match status" value="1"/>
</dbReference>
<keyword evidence="8 9" id="KW-0807">Transducer</keyword>
<dbReference type="CDD" id="cd00637">
    <property type="entry name" value="7tm_classA_rhodopsin-like"/>
    <property type="match status" value="1"/>
</dbReference>
<feature type="domain" description="G-protein coupled receptors family 1 profile" evidence="12">
    <location>
        <begin position="110"/>
        <end position="395"/>
    </location>
</feature>
<keyword evidence="3 9" id="KW-0812">Transmembrane</keyword>
<dbReference type="GO" id="GO:0043005">
    <property type="term" value="C:neuron projection"/>
    <property type="evidence" value="ECO:0007669"/>
    <property type="project" value="TreeGrafter"/>
</dbReference>
<evidence type="ECO:0000313" key="13">
    <source>
        <dbReference type="Proteomes" id="UP000492821"/>
    </source>
</evidence>
<evidence type="ECO:0000256" key="9">
    <source>
        <dbReference type="RuleBase" id="RU000688"/>
    </source>
</evidence>
<keyword evidence="4 11" id="KW-1133">Transmembrane helix</keyword>
<evidence type="ECO:0000256" key="2">
    <source>
        <dbReference type="ARBA" id="ARBA00022475"/>
    </source>
</evidence>
<dbReference type="WBParaSite" id="Pan_g15370.t1">
    <property type="protein sequence ID" value="Pan_g15370.t1"/>
    <property type="gene ID" value="Pan_g15370"/>
</dbReference>
<evidence type="ECO:0000256" key="11">
    <source>
        <dbReference type="SAM" id="Phobius"/>
    </source>
</evidence>
<evidence type="ECO:0000259" key="12">
    <source>
        <dbReference type="PROSITE" id="PS50262"/>
    </source>
</evidence>
<accession>A0A7E4V184</accession>
<organism evidence="13 14">
    <name type="scientific">Panagrellus redivivus</name>
    <name type="common">Microworm</name>
    <dbReference type="NCBI Taxonomy" id="6233"/>
    <lineage>
        <taxon>Eukaryota</taxon>
        <taxon>Metazoa</taxon>
        <taxon>Ecdysozoa</taxon>
        <taxon>Nematoda</taxon>
        <taxon>Chromadorea</taxon>
        <taxon>Rhabditida</taxon>
        <taxon>Tylenchina</taxon>
        <taxon>Panagrolaimomorpha</taxon>
        <taxon>Panagrolaimoidea</taxon>
        <taxon>Panagrolaimidae</taxon>
        <taxon>Panagrellus</taxon>
    </lineage>
</organism>
<evidence type="ECO:0000256" key="4">
    <source>
        <dbReference type="ARBA" id="ARBA00022989"/>
    </source>
</evidence>
<dbReference type="PRINTS" id="PR00237">
    <property type="entry name" value="GPCRRHODOPSN"/>
</dbReference>
<evidence type="ECO:0000256" key="5">
    <source>
        <dbReference type="ARBA" id="ARBA00023040"/>
    </source>
</evidence>
<evidence type="ECO:0000313" key="14">
    <source>
        <dbReference type="WBParaSite" id="Pan_g15370.t1"/>
    </source>
</evidence>
<evidence type="ECO:0000256" key="6">
    <source>
        <dbReference type="ARBA" id="ARBA00023136"/>
    </source>
</evidence>
<reference evidence="14" key="2">
    <citation type="submission" date="2020-10" db="UniProtKB">
        <authorList>
            <consortium name="WormBaseParasite"/>
        </authorList>
    </citation>
    <scope>IDENTIFICATION</scope>
</reference>
<feature type="transmembrane region" description="Helical" evidence="11">
    <location>
        <begin position="327"/>
        <end position="354"/>
    </location>
</feature>
<evidence type="ECO:0000256" key="8">
    <source>
        <dbReference type="ARBA" id="ARBA00023224"/>
    </source>
</evidence>
<feature type="transmembrane region" description="Helical" evidence="11">
    <location>
        <begin position="278"/>
        <end position="307"/>
    </location>
</feature>
<feature type="transmembrane region" description="Helical" evidence="11">
    <location>
        <begin position="224"/>
        <end position="245"/>
    </location>
</feature>
<evidence type="ECO:0000256" key="10">
    <source>
        <dbReference type="SAM" id="MobiDB-lite"/>
    </source>
</evidence>
<dbReference type="PANTHER" id="PTHR24229">
    <property type="entry name" value="NEUROPEPTIDES RECEPTOR"/>
    <property type="match status" value="1"/>
</dbReference>
<dbReference type="Gene3D" id="1.20.1070.10">
    <property type="entry name" value="Rhodopsin 7-helix transmembrane proteins"/>
    <property type="match status" value="1"/>
</dbReference>
<dbReference type="PROSITE" id="PS50262">
    <property type="entry name" value="G_PROTEIN_RECEP_F1_2"/>
    <property type="match status" value="1"/>
</dbReference>